<dbReference type="Proteomes" id="UP000048600">
    <property type="component" value="Unassembled WGS sequence"/>
</dbReference>
<evidence type="ECO:0000313" key="4">
    <source>
        <dbReference type="Proteomes" id="UP000048600"/>
    </source>
</evidence>
<dbReference type="EMBL" id="CSBK01002352">
    <property type="protein sequence ID" value="COZ74357.1"/>
    <property type="molecule type" value="Genomic_DNA"/>
</dbReference>
<gene>
    <name evidence="2" type="ORF">ERS007739_04087</name>
    <name evidence="1" type="ORF">ERS007741_00775</name>
</gene>
<dbReference type="AntiFam" id="ANF00095">
    <property type="entry name" value="Shadow ORF (opposite ABC transporters)"/>
</dbReference>
<evidence type="ECO:0000313" key="2">
    <source>
        <dbReference type="EMBL" id="COZ74357.1"/>
    </source>
</evidence>
<accession>A0A655IGA7</accession>
<name>A0A655IGA7_MYCTX</name>
<dbReference type="EMBL" id="CHKL01000053">
    <property type="protein sequence ID" value="COV84067.1"/>
    <property type="molecule type" value="Genomic_DNA"/>
</dbReference>
<dbReference type="AlphaFoldDB" id="A0A655IGA7"/>
<sequence>MRGRFVGKDQLRVQRDRAGDRDALLLAAAHVTRAVFHSFAEIDSDQQVLGTLTRGRS</sequence>
<proteinExistence type="predicted"/>
<organism evidence="1 4">
    <name type="scientific">Mycobacterium tuberculosis</name>
    <dbReference type="NCBI Taxonomy" id="1773"/>
    <lineage>
        <taxon>Bacteria</taxon>
        <taxon>Bacillati</taxon>
        <taxon>Actinomycetota</taxon>
        <taxon>Actinomycetes</taxon>
        <taxon>Mycobacteriales</taxon>
        <taxon>Mycobacteriaceae</taxon>
        <taxon>Mycobacterium</taxon>
        <taxon>Mycobacterium tuberculosis complex</taxon>
    </lineage>
</organism>
<reference evidence="2" key="2">
    <citation type="submission" date="2015-03" db="EMBL/GenBank/DDBJ databases">
        <authorList>
            <consortium name="Pathogen Informatics"/>
            <person name="Murphy D."/>
        </authorList>
    </citation>
    <scope>NUCLEOTIDE SEQUENCE</scope>
    <source>
        <strain evidence="2">N09902308</strain>
    </source>
</reference>
<reference evidence="3 4" key="1">
    <citation type="submission" date="2015-03" db="EMBL/GenBank/DDBJ databases">
        <authorList>
            <consortium name="Pathogen Informatics"/>
        </authorList>
    </citation>
    <scope>NUCLEOTIDE SEQUENCE [LARGE SCALE GENOMIC DNA]</scope>
    <source>
        <strain evidence="3">N09902308</strain>
        <strain evidence="1 4">P00601463</strain>
    </source>
</reference>
<protein>
    <submittedName>
        <fullName evidence="1">Uncharacterized protein</fullName>
    </submittedName>
</protein>
<evidence type="ECO:0000313" key="1">
    <source>
        <dbReference type="EMBL" id="COV84067.1"/>
    </source>
</evidence>
<dbReference type="Proteomes" id="UP000039021">
    <property type="component" value="Unassembled WGS sequence"/>
</dbReference>
<evidence type="ECO:0000313" key="3">
    <source>
        <dbReference type="Proteomes" id="UP000039021"/>
    </source>
</evidence>